<feature type="chain" id="PRO_5034275675" description="Prothrombin" evidence="23">
    <location>
        <begin position="23"/>
        <end position="612"/>
    </location>
</feature>
<evidence type="ECO:0000256" key="16">
    <source>
        <dbReference type="ARBA" id="ARBA00023180"/>
    </source>
</evidence>
<dbReference type="InterPro" id="IPR038178">
    <property type="entry name" value="Kringle_sf"/>
</dbReference>
<dbReference type="GO" id="GO:0006508">
    <property type="term" value="P:proteolysis"/>
    <property type="evidence" value="ECO:0007669"/>
    <property type="project" value="UniProtKB-KW"/>
</dbReference>
<evidence type="ECO:0000259" key="24">
    <source>
        <dbReference type="PROSITE" id="PS50070"/>
    </source>
</evidence>
<proteinExistence type="inferred from homology"/>
<dbReference type="GO" id="GO:0005615">
    <property type="term" value="C:extracellular space"/>
    <property type="evidence" value="ECO:0007669"/>
    <property type="project" value="TreeGrafter"/>
</dbReference>
<dbReference type="Pfam" id="PF09396">
    <property type="entry name" value="Thrombin_light"/>
    <property type="match status" value="1"/>
</dbReference>
<dbReference type="InterPro" id="IPR000001">
    <property type="entry name" value="Kringle"/>
</dbReference>
<dbReference type="FunFam" id="2.40.10.10:FF:000004">
    <property type="entry name" value="Tryptase gamma 1"/>
    <property type="match status" value="1"/>
</dbReference>
<reference evidence="27" key="1">
    <citation type="submission" date="2025-08" db="UniProtKB">
        <authorList>
            <consortium name="Ensembl"/>
        </authorList>
    </citation>
    <scope>IDENTIFICATION</scope>
</reference>
<dbReference type="InterPro" id="IPR037111">
    <property type="entry name" value="Thrombin_light_chain_sf"/>
</dbReference>
<feature type="disulfide bond" evidence="21">
    <location>
        <begin position="520"/>
        <end position="534"/>
    </location>
</feature>
<feature type="disulfide bond" evidence="21">
    <location>
        <begin position="255"/>
        <end position="279"/>
    </location>
</feature>
<dbReference type="Gene3D" id="2.40.10.10">
    <property type="entry name" value="Trypsin-like serine proteases"/>
    <property type="match status" value="2"/>
</dbReference>
<sequence>MLLRAPTSWGLLLACLLPLIQGDNVFLTSEKALSVLKRNRRANYAFEELKKGNLERECVEEICSYEEAREIYETPDNTKVFWDKYSACDPGSLSRNARLNCIEGKCAKGKGTNYRGTISATRSGIECQFWSSNFPHKTKFTPVTHPNDSLTENFCRNPDTSPKGPWCYTKDATLRKEECAIPVCGENWTTSQPVVKQVVVKEAEPDCEPDNGLMYEGTMAVTVSGLPCLPWDSPLVKQHKQIDFLQEITLKENHCRNPDGDAEGAWCYVSHPNITFDYCPLHYCDSPIDEEQVIVQAGRTVTAEHQTFFDEKTFGSGEADCGLRPLFEKKSRGDKSEAELLASYIQGRIVKGEDAEQGSSPWQVMLFKKSPQELICGGSLLSNRWILTAAHCILYPPWEKNLTTDDFLVRIGKHNRAKYERATEKIAQLERIIIHPKYNWKENLDRDIALIQLRRPVAFSDYIHPVCLPTKDIVQNLLLAGHKGRVSGWGNLQETWKAGNQQLPQVLQQINLPIVEQETCKSSTKIKVTDNMFCAGFSPESGKRGDACEGDSGGPFVMKDPVTNRWFQVGIVSWGEGCDRDGKYGVYTHIHRLRLWLLKMINRYGDESQGQS</sequence>
<dbReference type="Pfam" id="PF00594">
    <property type="entry name" value="Gla"/>
    <property type="match status" value="1"/>
</dbReference>
<dbReference type="InterPro" id="IPR018056">
    <property type="entry name" value="Kringle_CS"/>
</dbReference>
<dbReference type="SUPFAM" id="SSF57630">
    <property type="entry name" value="GLA-domain"/>
    <property type="match status" value="1"/>
</dbReference>
<evidence type="ECO:0000256" key="14">
    <source>
        <dbReference type="ARBA" id="ARBA00023145"/>
    </source>
</evidence>
<feature type="disulfide bond" evidence="21">
    <location>
        <begin position="58"/>
        <end position="63"/>
    </location>
</feature>
<feature type="disulfide bond" evidence="21">
    <location>
        <begin position="106"/>
        <end position="184"/>
    </location>
</feature>
<dbReference type="Pfam" id="PF00089">
    <property type="entry name" value="Trypsin"/>
    <property type="match status" value="1"/>
</dbReference>
<dbReference type="SMART" id="SM00069">
    <property type="entry name" value="GLA"/>
    <property type="match status" value="1"/>
</dbReference>
<evidence type="ECO:0000259" key="25">
    <source>
        <dbReference type="PROSITE" id="PS50240"/>
    </source>
</evidence>
<evidence type="ECO:0000256" key="13">
    <source>
        <dbReference type="ARBA" id="ARBA00022837"/>
    </source>
</evidence>
<dbReference type="InterPro" id="IPR033116">
    <property type="entry name" value="TRYPSIN_SER"/>
</dbReference>
<dbReference type="PROSITE" id="PS51257">
    <property type="entry name" value="PROKAR_LIPOPROTEIN"/>
    <property type="match status" value="1"/>
</dbReference>
<dbReference type="InterPro" id="IPR043504">
    <property type="entry name" value="Peptidase_S1_PA_chymotrypsin"/>
</dbReference>
<keyword evidence="15 21" id="KW-1015">Disulfide bond</keyword>
<dbReference type="PRINTS" id="PR00018">
    <property type="entry name" value="KRINGLE"/>
</dbReference>
<reference evidence="27" key="2">
    <citation type="submission" date="2025-09" db="UniProtKB">
        <authorList>
            <consortium name="Ensembl"/>
        </authorList>
    </citation>
    <scope>IDENTIFICATION</scope>
</reference>
<dbReference type="InterPro" id="IPR000294">
    <property type="entry name" value="GLA_domain"/>
</dbReference>
<dbReference type="InterPro" id="IPR051659">
    <property type="entry name" value="Serine_Protease_S1-Domain"/>
</dbReference>
<keyword evidence="19" id="KW-0094">Blood coagulation</keyword>
<dbReference type="SUPFAM" id="SSF50494">
    <property type="entry name" value="Trypsin-like serine proteases"/>
    <property type="match status" value="1"/>
</dbReference>
<dbReference type="PIRSF" id="PIRSF001149">
    <property type="entry name" value="Thrombin"/>
    <property type="match status" value="1"/>
</dbReference>
<dbReference type="Gene3D" id="4.10.740.10">
    <property type="entry name" value="Coagulation Factor IX"/>
    <property type="match status" value="1"/>
</dbReference>
<dbReference type="Ensembl" id="ENSLLET00000014581.1">
    <property type="protein sequence ID" value="ENSLLEP00000014029.1"/>
    <property type="gene ID" value="ENSLLEG00000008894.1"/>
</dbReference>
<comment type="similarity">
    <text evidence="19">Belongs to the peptidase S1 family.</text>
</comment>
<evidence type="ECO:0000259" key="26">
    <source>
        <dbReference type="PROSITE" id="PS50998"/>
    </source>
</evidence>
<dbReference type="InterPro" id="IPR009003">
    <property type="entry name" value="Peptidase_S1_PA"/>
</dbReference>
<dbReference type="Gene3D" id="4.10.140.10">
    <property type="entry name" value="Thrombin light chain domain"/>
    <property type="match status" value="1"/>
</dbReference>
<keyword evidence="19" id="KW-0356">Hemostasis</keyword>
<dbReference type="GO" id="GO:0004252">
    <property type="term" value="F:serine-type endopeptidase activity"/>
    <property type="evidence" value="ECO:0007669"/>
    <property type="project" value="UniProtKB-EC"/>
</dbReference>
<keyword evidence="28" id="KW-1185">Reference proteome</keyword>
<keyword evidence="8" id="KW-0165">Cleavage on pair of basic residues</keyword>
<dbReference type="PROSITE" id="PS50998">
    <property type="entry name" value="GLA_2"/>
    <property type="match status" value="1"/>
</dbReference>
<evidence type="ECO:0000256" key="7">
    <source>
        <dbReference type="ARBA" id="ARBA00022670"/>
    </source>
</evidence>
<dbReference type="PROSITE" id="PS50070">
    <property type="entry name" value="KRINGLE_2"/>
    <property type="match status" value="2"/>
</dbReference>
<dbReference type="Proteomes" id="UP000694569">
    <property type="component" value="Unplaced"/>
</dbReference>
<dbReference type="EC" id="3.4.21.5" evidence="2 19"/>
<evidence type="ECO:0000256" key="6">
    <source>
        <dbReference type="ARBA" id="ARBA00022572"/>
    </source>
</evidence>
<dbReference type="PROSITE" id="PS00021">
    <property type="entry name" value="KRINGLE_1"/>
    <property type="match status" value="1"/>
</dbReference>
<dbReference type="GeneTree" id="ENSGT00940000164059"/>
<dbReference type="SUPFAM" id="SSF57440">
    <property type="entry name" value="Kringle-like"/>
    <property type="match status" value="2"/>
</dbReference>
<feature type="active site" description="Charge relay system" evidence="20">
    <location>
        <position position="391"/>
    </location>
</feature>
<organism evidence="27 28">
    <name type="scientific">Leptobrachium leishanense</name>
    <name type="common">Leishan spiny toad</name>
    <dbReference type="NCBI Taxonomy" id="445787"/>
    <lineage>
        <taxon>Eukaryota</taxon>
        <taxon>Metazoa</taxon>
        <taxon>Chordata</taxon>
        <taxon>Craniata</taxon>
        <taxon>Vertebrata</taxon>
        <taxon>Euteleostomi</taxon>
        <taxon>Amphibia</taxon>
        <taxon>Batrachia</taxon>
        <taxon>Anura</taxon>
        <taxon>Pelobatoidea</taxon>
        <taxon>Megophryidae</taxon>
        <taxon>Leptobrachium</taxon>
    </lineage>
</organism>
<feature type="disulfide bond" evidence="21">
    <location>
        <begin position="376"/>
        <end position="392"/>
    </location>
</feature>
<evidence type="ECO:0000256" key="17">
    <source>
        <dbReference type="ARBA" id="ARBA00032835"/>
    </source>
</evidence>
<feature type="disulfide bond" evidence="21">
    <location>
        <begin position="155"/>
        <end position="179"/>
    </location>
</feature>
<dbReference type="PRINTS" id="PR00001">
    <property type="entry name" value="GLABLOOD"/>
</dbReference>
<evidence type="ECO:0000256" key="15">
    <source>
        <dbReference type="ARBA" id="ARBA00023157"/>
    </source>
</evidence>
<dbReference type="PRINTS" id="PR00722">
    <property type="entry name" value="CHYMOTRYPSIN"/>
</dbReference>
<evidence type="ECO:0000256" key="20">
    <source>
        <dbReference type="PIRSR" id="PIRSR001149-1"/>
    </source>
</evidence>
<evidence type="ECO:0000256" key="9">
    <source>
        <dbReference type="ARBA" id="ARBA00022729"/>
    </source>
</evidence>
<evidence type="ECO:0000256" key="18">
    <source>
        <dbReference type="ARBA" id="ARBA00049579"/>
    </source>
</evidence>
<evidence type="ECO:0000256" key="23">
    <source>
        <dbReference type="SAM" id="SignalP"/>
    </source>
</evidence>
<evidence type="ECO:0000256" key="19">
    <source>
        <dbReference type="PIRNR" id="PIRNR001149"/>
    </source>
</evidence>
<dbReference type="Pfam" id="PF00051">
    <property type="entry name" value="Kringle"/>
    <property type="match status" value="2"/>
</dbReference>
<evidence type="ECO:0000256" key="10">
    <source>
        <dbReference type="ARBA" id="ARBA00022737"/>
    </source>
</evidence>
<evidence type="ECO:0000313" key="28">
    <source>
        <dbReference type="Proteomes" id="UP000694569"/>
    </source>
</evidence>
<keyword evidence="16" id="KW-0325">Glycoprotein</keyword>
<keyword evidence="12 19" id="KW-0720">Serine protease</keyword>
<name>A0A8C5MLI6_9ANUR</name>
<dbReference type="PROSITE" id="PS00134">
    <property type="entry name" value="TRYPSIN_HIS"/>
    <property type="match status" value="1"/>
</dbReference>
<keyword evidence="9 23" id="KW-0732">Signal</keyword>
<feature type="signal peptide" evidence="23">
    <location>
        <begin position="1"/>
        <end position="22"/>
    </location>
</feature>
<dbReference type="FunFam" id="2.40.10.10:FF:000085">
    <property type="entry name" value="Prothrombin"/>
    <property type="match status" value="1"/>
</dbReference>
<dbReference type="InterPro" id="IPR003966">
    <property type="entry name" value="Prothrombin/thrombin"/>
</dbReference>
<feature type="domain" description="Peptidase S1" evidence="25">
    <location>
        <begin position="349"/>
        <end position="602"/>
    </location>
</feature>
<feature type="domain" description="Gla" evidence="26">
    <location>
        <begin position="41"/>
        <end position="87"/>
    </location>
</feature>
<keyword evidence="11 19" id="KW-0378">Hydrolase</keyword>
<dbReference type="OrthoDB" id="6380398at2759"/>
<feature type="active site" description="Charge relay system" evidence="20">
    <location>
        <position position="447"/>
    </location>
</feature>
<dbReference type="GO" id="GO:0030194">
    <property type="term" value="P:positive regulation of blood coagulation"/>
    <property type="evidence" value="ECO:0007669"/>
    <property type="project" value="TreeGrafter"/>
</dbReference>
<dbReference type="PANTHER" id="PTHR24254:SF10">
    <property type="entry name" value="PROTHROMBIN"/>
    <property type="match status" value="1"/>
</dbReference>
<dbReference type="CDD" id="cd00108">
    <property type="entry name" value="KR"/>
    <property type="match status" value="2"/>
</dbReference>
<feature type="domain" description="Kringle" evidence="24">
    <location>
        <begin position="206"/>
        <end position="284"/>
    </location>
</feature>
<dbReference type="InterPro" id="IPR017857">
    <property type="entry name" value="Coagulation_fac-like_Gla_dom"/>
</dbReference>
<feature type="disulfide bond" description="Interchain (between light and heavy chains)" evidence="21">
    <location>
        <begin position="321"/>
        <end position="467"/>
    </location>
</feature>
<dbReference type="PANTHER" id="PTHR24254">
    <property type="entry name" value="PROTHROMBIN"/>
    <property type="match status" value="1"/>
</dbReference>
<dbReference type="FunFam" id="4.10.740.10:FF:000001">
    <property type="entry name" value="vitamin K-dependent protein S"/>
    <property type="match status" value="1"/>
</dbReference>
<evidence type="ECO:0000313" key="27">
    <source>
        <dbReference type="Ensembl" id="ENSLLEP00000014029.1"/>
    </source>
</evidence>
<evidence type="ECO:0000256" key="11">
    <source>
        <dbReference type="ARBA" id="ARBA00022801"/>
    </source>
</evidence>
<keyword evidence="5 19" id="KW-0011">Acute phase</keyword>
<feature type="disulfide bond" evidence="21 22">
    <location>
        <begin position="228"/>
        <end position="267"/>
    </location>
</feature>
<dbReference type="CDD" id="cd00190">
    <property type="entry name" value="Tryp_SPc"/>
    <property type="match status" value="1"/>
</dbReference>
<dbReference type="InterPro" id="IPR018992">
    <property type="entry name" value="Thrombin_light_chain"/>
</dbReference>
<keyword evidence="4" id="KW-0301">Gamma-carboxyglutamic acid</keyword>
<dbReference type="InterPro" id="IPR001314">
    <property type="entry name" value="Peptidase_S1A"/>
</dbReference>
<dbReference type="PROSITE" id="PS00011">
    <property type="entry name" value="GLA_1"/>
    <property type="match status" value="1"/>
</dbReference>
<keyword evidence="14" id="KW-0865">Zymogen</keyword>
<dbReference type="GO" id="GO:0030168">
    <property type="term" value="P:platelet activation"/>
    <property type="evidence" value="ECO:0007669"/>
    <property type="project" value="TreeGrafter"/>
</dbReference>
<evidence type="ECO:0000256" key="5">
    <source>
        <dbReference type="ARBA" id="ARBA00022486"/>
    </source>
</evidence>
<keyword evidence="6 22" id="KW-0420">Kringle</keyword>
<dbReference type="PROSITE" id="PS00135">
    <property type="entry name" value="TRYPSIN_SER"/>
    <property type="match status" value="1"/>
</dbReference>
<evidence type="ECO:0000256" key="21">
    <source>
        <dbReference type="PIRSR" id="PIRSR001149-4"/>
    </source>
</evidence>
<feature type="disulfide bond" evidence="21">
    <location>
        <begin position="88"/>
        <end position="101"/>
    </location>
</feature>
<dbReference type="AlphaFoldDB" id="A0A8C5MLI6"/>
<evidence type="ECO:0000256" key="1">
    <source>
        <dbReference type="ARBA" id="ARBA00001621"/>
    </source>
</evidence>
<dbReference type="SMART" id="SM00130">
    <property type="entry name" value="KR"/>
    <property type="match status" value="2"/>
</dbReference>
<dbReference type="SMART" id="SM00020">
    <property type="entry name" value="Tryp_SPc"/>
    <property type="match status" value="1"/>
</dbReference>
<dbReference type="InterPro" id="IPR001254">
    <property type="entry name" value="Trypsin_dom"/>
</dbReference>
<feature type="domain" description="Kringle" evidence="24">
    <location>
        <begin position="105"/>
        <end position="184"/>
    </location>
</feature>
<dbReference type="InterPro" id="IPR013806">
    <property type="entry name" value="Kringle-like"/>
</dbReference>
<feature type="active site" description="Charge relay system" evidence="20">
    <location>
        <position position="552"/>
    </location>
</feature>
<dbReference type="PROSITE" id="PS50240">
    <property type="entry name" value="TRYPSIN_DOM"/>
    <property type="match status" value="1"/>
</dbReference>
<dbReference type="GO" id="GO:0006953">
    <property type="term" value="P:acute-phase response"/>
    <property type="evidence" value="ECO:0007669"/>
    <property type="project" value="UniProtKB-KW"/>
</dbReference>
<comment type="catalytic activity">
    <reaction evidence="1 19">
        <text>Selective cleavage of Arg-|-Gly bonds in fibrinogen to form fibrin and release fibrinopeptides A and B.</text>
        <dbReference type="EC" id="3.4.21.5"/>
    </reaction>
</comment>
<comment type="caution">
    <text evidence="22">Lacks conserved residue(s) required for the propagation of feature annotation.</text>
</comment>
<comment type="function">
    <text evidence="18">Thrombin, which cleaves bonds after Arg and Lys, converts fibrinogen to fibrin and activates factors V, VII, VIII, XIII, and, in complex with thrombomodulin, protein C. Functions in blood homeostasis, inflammation and wound healing. Activates coagulation factor XI (F11); activation is promoted by the contact with negatively charged surfaces. Triggers the production of pro-inflammatory cytokines, such as MCP-1/CCL2 and IL8/CXCL8, in endothelial cells.</text>
</comment>
<dbReference type="InterPro" id="IPR035972">
    <property type="entry name" value="GLA-like_dom_SF"/>
</dbReference>
<keyword evidence="7 19" id="KW-0645">Protease</keyword>
<feature type="disulfide bond" evidence="21 22">
    <location>
        <begin position="207"/>
        <end position="284"/>
    </location>
</feature>
<dbReference type="PRINTS" id="PR01505">
    <property type="entry name" value="PROTHROMBIN"/>
</dbReference>
<feature type="disulfide bond" evidence="21">
    <location>
        <begin position="548"/>
        <end position="578"/>
    </location>
</feature>
<evidence type="ECO:0000256" key="2">
    <source>
        <dbReference type="ARBA" id="ARBA00012174"/>
    </source>
</evidence>
<protein>
    <recommendedName>
        <fullName evidence="3 19">Prothrombin</fullName>
        <ecNumber evidence="2 19">3.4.21.5</ecNumber>
    </recommendedName>
    <alternativeName>
        <fullName evidence="17 19">Coagulation factor II</fullName>
    </alternativeName>
</protein>
<evidence type="ECO:0000256" key="12">
    <source>
        <dbReference type="ARBA" id="ARBA00022825"/>
    </source>
</evidence>
<accession>A0A8C5MLI6</accession>
<evidence type="ECO:0000256" key="22">
    <source>
        <dbReference type="PROSITE-ProRule" id="PRU00121"/>
    </source>
</evidence>
<feature type="disulfide bond" evidence="21">
    <location>
        <begin position="127"/>
        <end position="167"/>
    </location>
</feature>
<dbReference type="Gene3D" id="2.40.20.10">
    <property type="entry name" value="Plasminogen Kringle 4"/>
    <property type="match status" value="2"/>
</dbReference>
<keyword evidence="13" id="KW-0106">Calcium</keyword>
<dbReference type="InterPro" id="IPR018114">
    <property type="entry name" value="TRYPSIN_HIS"/>
</dbReference>
<evidence type="ECO:0000256" key="4">
    <source>
        <dbReference type="ARBA" id="ARBA00022479"/>
    </source>
</evidence>
<keyword evidence="10" id="KW-0677">Repeat</keyword>
<dbReference type="GO" id="GO:0005509">
    <property type="term" value="F:calcium ion binding"/>
    <property type="evidence" value="ECO:0007669"/>
    <property type="project" value="InterPro"/>
</dbReference>
<evidence type="ECO:0000256" key="3">
    <source>
        <dbReference type="ARBA" id="ARBA00014840"/>
    </source>
</evidence>
<evidence type="ECO:0000256" key="8">
    <source>
        <dbReference type="ARBA" id="ARBA00022685"/>
    </source>
</evidence>